<keyword evidence="3" id="KW-0418">Kinase</keyword>
<evidence type="ECO:0000256" key="1">
    <source>
        <dbReference type="SAM" id="SignalP"/>
    </source>
</evidence>
<feature type="domain" description="Protein kinase" evidence="2">
    <location>
        <begin position="1"/>
        <end position="187"/>
    </location>
</feature>
<keyword evidence="1" id="KW-0732">Signal</keyword>
<evidence type="ECO:0000313" key="3">
    <source>
        <dbReference type="EMBL" id="KAL2479743.1"/>
    </source>
</evidence>
<keyword evidence="4" id="KW-1185">Reference proteome</keyword>
<gene>
    <name evidence="3" type="ORF">Adt_32709</name>
</gene>
<sequence length="192" mass="21798">MGKNVIFRLLSMLYLFIYVVASLDSSTGEYALLAIKSQITYNPNEILAKNWSQGTSFCNDIDFGIAKLFTEDQRISLTRTFGTIGCMAPSKLFIQDVYSYGIMLMETFTTKKPTDDTFVGDFTMRRSMFESFPNAITQMVDVDLVNAVEDNVESCFRSMMGLALECTVDLPEERLDMKDVVTRLKKIKIELC</sequence>
<dbReference type="SUPFAM" id="SSF56112">
    <property type="entry name" value="Protein kinase-like (PK-like)"/>
    <property type="match status" value="1"/>
</dbReference>
<dbReference type="InterPro" id="IPR051564">
    <property type="entry name" value="LRR_receptor-like_kinase"/>
</dbReference>
<proteinExistence type="predicted"/>
<evidence type="ECO:0000259" key="2">
    <source>
        <dbReference type="PROSITE" id="PS50011"/>
    </source>
</evidence>
<evidence type="ECO:0000313" key="4">
    <source>
        <dbReference type="Proteomes" id="UP001604336"/>
    </source>
</evidence>
<reference evidence="4" key="1">
    <citation type="submission" date="2024-07" db="EMBL/GenBank/DDBJ databases">
        <title>Two chromosome-level genome assemblies of Korean endemic species Abeliophyllum distichum and Forsythia ovata (Oleaceae).</title>
        <authorList>
            <person name="Jang H."/>
        </authorList>
    </citation>
    <scope>NUCLEOTIDE SEQUENCE [LARGE SCALE GENOMIC DNA]</scope>
</reference>
<accession>A0ABD1QUA6</accession>
<name>A0ABD1QUA6_9LAMI</name>
<dbReference type="AlphaFoldDB" id="A0ABD1QUA6"/>
<protein>
    <submittedName>
        <fullName evidence="3">Leucine-rich repeat protein kinase family protein</fullName>
    </submittedName>
</protein>
<feature type="signal peptide" evidence="1">
    <location>
        <begin position="1"/>
        <end position="21"/>
    </location>
</feature>
<dbReference type="InterPro" id="IPR000719">
    <property type="entry name" value="Prot_kinase_dom"/>
</dbReference>
<organism evidence="3 4">
    <name type="scientific">Abeliophyllum distichum</name>
    <dbReference type="NCBI Taxonomy" id="126358"/>
    <lineage>
        <taxon>Eukaryota</taxon>
        <taxon>Viridiplantae</taxon>
        <taxon>Streptophyta</taxon>
        <taxon>Embryophyta</taxon>
        <taxon>Tracheophyta</taxon>
        <taxon>Spermatophyta</taxon>
        <taxon>Magnoliopsida</taxon>
        <taxon>eudicotyledons</taxon>
        <taxon>Gunneridae</taxon>
        <taxon>Pentapetalae</taxon>
        <taxon>asterids</taxon>
        <taxon>lamiids</taxon>
        <taxon>Lamiales</taxon>
        <taxon>Oleaceae</taxon>
        <taxon>Forsythieae</taxon>
        <taxon>Abeliophyllum</taxon>
    </lineage>
</organism>
<dbReference type="PANTHER" id="PTHR48055">
    <property type="entry name" value="LEUCINE-RICH REPEAT RECEPTOR PROTEIN KINASE EMS1"/>
    <property type="match status" value="1"/>
</dbReference>
<dbReference type="PROSITE" id="PS50011">
    <property type="entry name" value="PROTEIN_KINASE_DOM"/>
    <property type="match status" value="1"/>
</dbReference>
<dbReference type="PANTHER" id="PTHR48055:SF57">
    <property type="entry name" value="PROTEIN KINASE DOMAIN-CONTAINING PROTEIN"/>
    <property type="match status" value="1"/>
</dbReference>
<dbReference type="Gene3D" id="1.10.510.10">
    <property type="entry name" value="Transferase(Phosphotransferase) domain 1"/>
    <property type="match status" value="1"/>
</dbReference>
<dbReference type="Proteomes" id="UP001604336">
    <property type="component" value="Unassembled WGS sequence"/>
</dbReference>
<keyword evidence="3" id="KW-0808">Transferase</keyword>
<dbReference type="GO" id="GO:0016301">
    <property type="term" value="F:kinase activity"/>
    <property type="evidence" value="ECO:0007669"/>
    <property type="project" value="UniProtKB-KW"/>
</dbReference>
<dbReference type="EMBL" id="JBFOLK010000010">
    <property type="protein sequence ID" value="KAL2479743.1"/>
    <property type="molecule type" value="Genomic_DNA"/>
</dbReference>
<dbReference type="InterPro" id="IPR011009">
    <property type="entry name" value="Kinase-like_dom_sf"/>
</dbReference>
<feature type="chain" id="PRO_5044840438" evidence="1">
    <location>
        <begin position="22"/>
        <end position="192"/>
    </location>
</feature>
<comment type="caution">
    <text evidence="3">The sequence shown here is derived from an EMBL/GenBank/DDBJ whole genome shotgun (WGS) entry which is preliminary data.</text>
</comment>